<reference evidence="1" key="2">
    <citation type="submission" date="2011-03" db="EMBL/GenBank/DDBJ databases">
        <title>Annotation of Magnaporthe poae ATCC 64411.</title>
        <authorList>
            <person name="Ma L.-J."/>
            <person name="Dead R."/>
            <person name="Young S.K."/>
            <person name="Zeng Q."/>
            <person name="Gargeya S."/>
            <person name="Fitzgerald M."/>
            <person name="Haas B."/>
            <person name="Abouelleil A."/>
            <person name="Alvarado L."/>
            <person name="Arachchi H.M."/>
            <person name="Berlin A."/>
            <person name="Brown A."/>
            <person name="Chapman S.B."/>
            <person name="Chen Z."/>
            <person name="Dunbar C."/>
            <person name="Freedman E."/>
            <person name="Gearin G."/>
            <person name="Gellesch M."/>
            <person name="Goldberg J."/>
            <person name="Griggs A."/>
            <person name="Gujja S."/>
            <person name="Heiman D."/>
            <person name="Howarth C."/>
            <person name="Larson L."/>
            <person name="Lui A."/>
            <person name="MacDonald P.J.P."/>
            <person name="Mehta T."/>
            <person name="Montmayeur A."/>
            <person name="Murphy C."/>
            <person name="Neiman D."/>
            <person name="Pearson M."/>
            <person name="Priest M."/>
            <person name="Roberts A."/>
            <person name="Saif S."/>
            <person name="Shea T."/>
            <person name="Shenoy N."/>
            <person name="Sisk P."/>
            <person name="Stolte C."/>
            <person name="Sykes S."/>
            <person name="Yandava C."/>
            <person name="Wortman J."/>
            <person name="Nusbaum C."/>
            <person name="Birren B."/>
        </authorList>
    </citation>
    <scope>NUCLEOTIDE SEQUENCE</scope>
    <source>
        <strain evidence="1">ATCC 64411</strain>
    </source>
</reference>
<dbReference type="EMBL" id="GL876976">
    <property type="protein sequence ID" value="KLU91036.1"/>
    <property type="molecule type" value="Genomic_DNA"/>
</dbReference>
<dbReference type="VEuPathDB" id="FungiDB:MAPG_09560"/>
<protein>
    <submittedName>
        <fullName evidence="1">Uncharacterized protein</fullName>
    </submittedName>
</protein>
<evidence type="ECO:0000313" key="1">
    <source>
        <dbReference type="EMBL" id="KLU91036.1"/>
    </source>
</evidence>
<organism evidence="1">
    <name type="scientific">Magnaporthiopsis poae (strain ATCC 64411 / 73-15)</name>
    <name type="common">Kentucky bluegrass fungus</name>
    <name type="synonym">Magnaporthe poae</name>
    <dbReference type="NCBI Taxonomy" id="644358"/>
    <lineage>
        <taxon>Eukaryota</taxon>
        <taxon>Fungi</taxon>
        <taxon>Dikarya</taxon>
        <taxon>Ascomycota</taxon>
        <taxon>Pezizomycotina</taxon>
        <taxon>Sordariomycetes</taxon>
        <taxon>Sordariomycetidae</taxon>
        <taxon>Magnaporthales</taxon>
        <taxon>Magnaporthaceae</taxon>
        <taxon>Magnaporthiopsis</taxon>
    </lineage>
</organism>
<proteinExistence type="predicted"/>
<dbReference type="AlphaFoldDB" id="A0A0H2UAF3"/>
<gene>
    <name evidence="1" type="ORF">MAPG_09560</name>
</gene>
<feature type="non-terminal residue" evidence="1">
    <location>
        <position position="1"/>
    </location>
</feature>
<sequence>RDAEPLSDVARLADGDGKRLPAAVPATRIRLRGGQSLGFFGEVFTWYEFATRVDADAGLGSFVINVHNATDNSTATFDNNGNKDAYPAQSDLLFQYDNSCLDTRIVGGSNNTVRVTAAVRGQSEGAAPPVLNMAHRVQQPNVTLPRLAVEGVRMRPLGTTRGPYALYAAEVPIEAKGWSTSFNLVLPRAGGDVVSARYRTSALSQNC</sequence>
<accession>A0A0H2UAF3</accession>
<dbReference type="OrthoDB" id="5985073at2759"/>
<reference evidence="1" key="1">
    <citation type="submission" date="2010-05" db="EMBL/GenBank/DDBJ databases">
        <title>The Genome Sequence of Magnaporthe poae strain ATCC 64411.</title>
        <authorList>
            <consortium name="The Broad Institute Genome Sequencing Platform"/>
            <consortium name="Broad Institute Genome Sequencing Center for Infectious Disease"/>
            <person name="Ma L.-J."/>
            <person name="Dead R."/>
            <person name="Young S."/>
            <person name="Zeng Q."/>
            <person name="Koehrsen M."/>
            <person name="Alvarado L."/>
            <person name="Berlin A."/>
            <person name="Chapman S.B."/>
            <person name="Chen Z."/>
            <person name="Freedman E."/>
            <person name="Gellesch M."/>
            <person name="Goldberg J."/>
            <person name="Griggs A."/>
            <person name="Gujja S."/>
            <person name="Heilman E.R."/>
            <person name="Heiman D."/>
            <person name="Hepburn T."/>
            <person name="Howarth C."/>
            <person name="Jen D."/>
            <person name="Larson L."/>
            <person name="Mehta T."/>
            <person name="Neiman D."/>
            <person name="Pearson M."/>
            <person name="Roberts A."/>
            <person name="Saif S."/>
            <person name="Shea T."/>
            <person name="Shenoy N."/>
            <person name="Sisk P."/>
            <person name="Stolte C."/>
            <person name="Sykes S."/>
            <person name="Walk T."/>
            <person name="White J."/>
            <person name="Yandava C."/>
            <person name="Haas B."/>
            <person name="Nusbaum C."/>
            <person name="Birren B."/>
        </authorList>
    </citation>
    <scope>NUCLEOTIDE SEQUENCE</scope>
    <source>
        <strain evidence="1">ATCC 64411</strain>
    </source>
</reference>
<name>A0A0H2UAF3_MAGP6</name>